<dbReference type="EMBL" id="ANJA01002148">
    <property type="protein sequence ID" value="ETO71725.1"/>
    <property type="molecule type" value="Genomic_DNA"/>
</dbReference>
<comment type="caution">
    <text evidence="1">The sequence shown here is derived from an EMBL/GenBank/DDBJ whole genome shotgun (WGS) entry which is preliminary data.</text>
</comment>
<organism evidence="1 2">
    <name type="scientific">Phytophthora nicotianae P1976</name>
    <dbReference type="NCBI Taxonomy" id="1317066"/>
    <lineage>
        <taxon>Eukaryota</taxon>
        <taxon>Sar</taxon>
        <taxon>Stramenopiles</taxon>
        <taxon>Oomycota</taxon>
        <taxon>Peronosporomycetes</taxon>
        <taxon>Peronosporales</taxon>
        <taxon>Peronosporaceae</taxon>
        <taxon>Phytophthora</taxon>
    </lineage>
</organism>
<accession>A0A080ZYL4</accession>
<evidence type="ECO:0000313" key="2">
    <source>
        <dbReference type="Proteomes" id="UP000028582"/>
    </source>
</evidence>
<reference evidence="1 2" key="1">
    <citation type="submission" date="2013-11" db="EMBL/GenBank/DDBJ databases">
        <title>The Genome Sequence of Phytophthora parasitica P1976.</title>
        <authorList>
            <consortium name="The Broad Institute Genomics Platform"/>
            <person name="Russ C."/>
            <person name="Tyler B."/>
            <person name="Panabieres F."/>
            <person name="Shan W."/>
            <person name="Tripathy S."/>
            <person name="Grunwald N."/>
            <person name="Machado M."/>
            <person name="Johnson C.S."/>
            <person name="Walker B."/>
            <person name="Young S."/>
            <person name="Zeng Q."/>
            <person name="Gargeya S."/>
            <person name="Fitzgerald M."/>
            <person name="Haas B."/>
            <person name="Abouelleil A."/>
            <person name="Allen A.W."/>
            <person name="Alvarado L."/>
            <person name="Arachchi H.M."/>
            <person name="Berlin A.M."/>
            <person name="Chapman S.B."/>
            <person name="Gainer-Dewar J."/>
            <person name="Goldberg J."/>
            <person name="Griggs A."/>
            <person name="Gujja S."/>
            <person name="Hansen M."/>
            <person name="Howarth C."/>
            <person name="Imamovic A."/>
            <person name="Ireland A."/>
            <person name="Larimer J."/>
            <person name="McCowan C."/>
            <person name="Murphy C."/>
            <person name="Pearson M."/>
            <person name="Poon T.W."/>
            <person name="Priest M."/>
            <person name="Roberts A."/>
            <person name="Saif S."/>
            <person name="Shea T."/>
            <person name="Sisk P."/>
            <person name="Sykes S."/>
            <person name="Wortman J."/>
            <person name="Nusbaum C."/>
            <person name="Birren B."/>
        </authorList>
    </citation>
    <scope>NUCLEOTIDE SEQUENCE [LARGE SCALE GENOMIC DNA]</scope>
    <source>
        <strain evidence="1 2">P1976</strain>
    </source>
</reference>
<evidence type="ECO:0000313" key="1">
    <source>
        <dbReference type="EMBL" id="ETO71725.1"/>
    </source>
</evidence>
<sequence length="36" mass="3991">MGATAIVLLAALQRRNVATRIRAPVLLGLLREWCLM</sequence>
<proteinExistence type="predicted"/>
<gene>
    <name evidence="1" type="ORF">F444_11976</name>
</gene>
<dbReference type="AlphaFoldDB" id="A0A080ZYL4"/>
<dbReference type="Proteomes" id="UP000028582">
    <property type="component" value="Unassembled WGS sequence"/>
</dbReference>
<name>A0A080ZYL4_PHYNI</name>
<protein>
    <submittedName>
        <fullName evidence="1">Uncharacterized protein</fullName>
    </submittedName>
</protein>